<dbReference type="Proteomes" id="UP001497700">
    <property type="component" value="Unassembled WGS sequence"/>
</dbReference>
<evidence type="ECO:0000313" key="1">
    <source>
        <dbReference type="EMBL" id="KAI4860962.1"/>
    </source>
</evidence>
<gene>
    <name evidence="1" type="ORF">F4820DRAFT_452427</name>
</gene>
<name>A0ACB9YNI6_9PEZI</name>
<organism evidence="1 2">
    <name type="scientific">Hypoxylon rubiginosum</name>
    <dbReference type="NCBI Taxonomy" id="110542"/>
    <lineage>
        <taxon>Eukaryota</taxon>
        <taxon>Fungi</taxon>
        <taxon>Dikarya</taxon>
        <taxon>Ascomycota</taxon>
        <taxon>Pezizomycotina</taxon>
        <taxon>Sordariomycetes</taxon>
        <taxon>Xylariomycetidae</taxon>
        <taxon>Xylariales</taxon>
        <taxon>Hypoxylaceae</taxon>
        <taxon>Hypoxylon</taxon>
    </lineage>
</organism>
<accession>A0ACB9YNI6</accession>
<comment type="caution">
    <text evidence="1">The sequence shown here is derived from an EMBL/GenBank/DDBJ whole genome shotgun (WGS) entry which is preliminary data.</text>
</comment>
<sequence>MVVQNVADLEFGGLNSSAVTSPVYRNPIRRCLNAAWTILLPFIPSSSRGQHEENNHPRLSLQIEDHPNGYPQFSALIASHDSFHICRRFTHLRSRLLLLKQDQLSVLEQELWKIDREESKPIQLGSSRNDNNEKRRDVLTKIDTALMDYDTFVERNHAMLSLEPAKPRNTTSLRNWIDGNGNIAREEAAFLSCSEDLASVTDTDDTVMTWLELLIEDMIFFIRKRFGENRDHNISRDPSVHIITKSTIARITRVLMTPFIITLLLAPVIICNILDSLLARLFMVVIATTAFVAVLSGSTKAKTYDLVVAGATYTTVLVVFIATTNPTE</sequence>
<protein>
    <submittedName>
        <fullName evidence="1">Uncharacterized protein</fullName>
    </submittedName>
</protein>
<reference evidence="1 2" key="1">
    <citation type="journal article" date="2022" name="New Phytol.">
        <title>Ecological generalism drives hyperdiversity of secondary metabolite gene clusters in xylarialean endophytes.</title>
        <authorList>
            <person name="Franco M.E.E."/>
            <person name="Wisecaver J.H."/>
            <person name="Arnold A.E."/>
            <person name="Ju Y.M."/>
            <person name="Slot J.C."/>
            <person name="Ahrendt S."/>
            <person name="Moore L.P."/>
            <person name="Eastman K.E."/>
            <person name="Scott K."/>
            <person name="Konkel Z."/>
            <person name="Mondo S.J."/>
            <person name="Kuo A."/>
            <person name="Hayes R.D."/>
            <person name="Haridas S."/>
            <person name="Andreopoulos B."/>
            <person name="Riley R."/>
            <person name="LaButti K."/>
            <person name="Pangilinan J."/>
            <person name="Lipzen A."/>
            <person name="Amirebrahimi M."/>
            <person name="Yan J."/>
            <person name="Adam C."/>
            <person name="Keymanesh K."/>
            <person name="Ng V."/>
            <person name="Louie K."/>
            <person name="Northen T."/>
            <person name="Drula E."/>
            <person name="Henrissat B."/>
            <person name="Hsieh H.M."/>
            <person name="Youens-Clark K."/>
            <person name="Lutzoni F."/>
            <person name="Miadlikowska J."/>
            <person name="Eastwood D.C."/>
            <person name="Hamelin R.C."/>
            <person name="Grigoriev I.V."/>
            <person name="U'Ren J.M."/>
        </authorList>
    </citation>
    <scope>NUCLEOTIDE SEQUENCE [LARGE SCALE GENOMIC DNA]</scope>
    <source>
        <strain evidence="1 2">CBS 119005</strain>
    </source>
</reference>
<dbReference type="EMBL" id="MU393567">
    <property type="protein sequence ID" value="KAI4860962.1"/>
    <property type="molecule type" value="Genomic_DNA"/>
</dbReference>
<evidence type="ECO:0000313" key="2">
    <source>
        <dbReference type="Proteomes" id="UP001497700"/>
    </source>
</evidence>
<keyword evidence="2" id="KW-1185">Reference proteome</keyword>
<proteinExistence type="predicted"/>